<dbReference type="Proteomes" id="UP001385892">
    <property type="component" value="Unassembled WGS sequence"/>
</dbReference>
<sequence length="93" mass="10836">MRRLFQRWVLSRLWLTFIVLCLSFFAFGIGTLNLIYLFQANATFLAEQGWQAVMDGALVQLFHLVLNGTLSMVAYVIFKTCEHRLSHWLGDEH</sequence>
<accession>A0ABU8WRA2</accession>
<keyword evidence="1" id="KW-0812">Transmembrane</keyword>
<evidence type="ECO:0000256" key="1">
    <source>
        <dbReference type="SAM" id="Phobius"/>
    </source>
</evidence>
<feature type="transmembrane region" description="Helical" evidence="1">
    <location>
        <begin position="58"/>
        <end position="78"/>
    </location>
</feature>
<proteinExistence type="predicted"/>
<protein>
    <submittedName>
        <fullName evidence="2">Uncharacterized protein</fullName>
    </submittedName>
</protein>
<keyword evidence="1" id="KW-1133">Transmembrane helix</keyword>
<feature type="transmembrane region" description="Helical" evidence="1">
    <location>
        <begin position="12"/>
        <end position="38"/>
    </location>
</feature>
<evidence type="ECO:0000313" key="2">
    <source>
        <dbReference type="EMBL" id="MEJ8849022.1"/>
    </source>
</evidence>
<keyword evidence="1" id="KW-0472">Membrane</keyword>
<gene>
    <name evidence="2" type="ORF">WKW82_20360</name>
</gene>
<evidence type="ECO:0000313" key="3">
    <source>
        <dbReference type="Proteomes" id="UP001385892"/>
    </source>
</evidence>
<name>A0ABU8WRA2_9BURK</name>
<organism evidence="2 3">
    <name type="scientific">Variovorax rhizosphaerae</name>
    <dbReference type="NCBI Taxonomy" id="1836200"/>
    <lineage>
        <taxon>Bacteria</taxon>
        <taxon>Pseudomonadati</taxon>
        <taxon>Pseudomonadota</taxon>
        <taxon>Betaproteobacteria</taxon>
        <taxon>Burkholderiales</taxon>
        <taxon>Comamonadaceae</taxon>
        <taxon>Variovorax</taxon>
    </lineage>
</organism>
<dbReference type="EMBL" id="JBBKZT010000009">
    <property type="protein sequence ID" value="MEJ8849022.1"/>
    <property type="molecule type" value="Genomic_DNA"/>
</dbReference>
<keyword evidence="3" id="KW-1185">Reference proteome</keyword>
<reference evidence="2 3" key="1">
    <citation type="submission" date="2024-03" db="EMBL/GenBank/DDBJ databases">
        <title>Novel species of the genus Variovorax.</title>
        <authorList>
            <person name="Liu Q."/>
            <person name="Xin Y.-H."/>
        </authorList>
    </citation>
    <scope>NUCLEOTIDE SEQUENCE [LARGE SCALE GENOMIC DNA]</scope>
    <source>
        <strain evidence="2 3">KACC 18900</strain>
    </source>
</reference>
<dbReference type="RefSeq" id="WP_340344153.1">
    <property type="nucleotide sequence ID" value="NZ_JBBKZT010000009.1"/>
</dbReference>
<comment type="caution">
    <text evidence="2">The sequence shown here is derived from an EMBL/GenBank/DDBJ whole genome shotgun (WGS) entry which is preliminary data.</text>
</comment>